<comment type="subcellular location">
    <subcellularLocation>
        <location evidence="1">Chromosome</location>
    </subcellularLocation>
</comment>
<gene>
    <name evidence="10" type="ORF">GLOTRDRAFT_125040</name>
</gene>
<dbReference type="GO" id="GO:0042054">
    <property type="term" value="F:histone methyltransferase activity"/>
    <property type="evidence" value="ECO:0007669"/>
    <property type="project" value="InterPro"/>
</dbReference>
<feature type="compositionally biased region" description="Low complexity" evidence="8">
    <location>
        <begin position="169"/>
        <end position="184"/>
    </location>
</feature>
<dbReference type="KEGG" id="gtr:GLOTRDRAFT_125040"/>
<dbReference type="InterPro" id="IPR050973">
    <property type="entry name" value="H3K9_Histone-Lys_N-MTase"/>
</dbReference>
<dbReference type="HOGENOM" id="CLU_020840_8_2_1"/>
<feature type="compositionally biased region" description="Acidic residues" evidence="8">
    <location>
        <begin position="19"/>
        <end position="29"/>
    </location>
</feature>
<dbReference type="STRING" id="670483.S7S5N8"/>
<keyword evidence="11" id="KW-1185">Reference proteome</keyword>
<keyword evidence="6" id="KW-0479">Metal-binding</keyword>
<keyword evidence="7" id="KW-0862">Zinc</keyword>
<evidence type="ECO:0000259" key="9">
    <source>
        <dbReference type="PROSITE" id="PS50867"/>
    </source>
</evidence>
<dbReference type="Pfam" id="PF00856">
    <property type="entry name" value="SET"/>
    <property type="match status" value="1"/>
</dbReference>
<name>S7S5N8_GLOTA</name>
<evidence type="ECO:0000256" key="4">
    <source>
        <dbReference type="ARBA" id="ARBA00022679"/>
    </source>
</evidence>
<evidence type="ECO:0000256" key="2">
    <source>
        <dbReference type="ARBA" id="ARBA00022454"/>
    </source>
</evidence>
<proteinExistence type="predicted"/>
<keyword evidence="3" id="KW-0489">Methyltransferase</keyword>
<evidence type="ECO:0000256" key="7">
    <source>
        <dbReference type="ARBA" id="ARBA00022833"/>
    </source>
</evidence>
<dbReference type="InterPro" id="IPR001214">
    <property type="entry name" value="SET_dom"/>
</dbReference>
<reference evidence="10 11" key="1">
    <citation type="journal article" date="2012" name="Science">
        <title>The Paleozoic origin of enzymatic lignin decomposition reconstructed from 31 fungal genomes.</title>
        <authorList>
            <person name="Floudas D."/>
            <person name="Binder M."/>
            <person name="Riley R."/>
            <person name="Barry K."/>
            <person name="Blanchette R.A."/>
            <person name="Henrissat B."/>
            <person name="Martinez A.T."/>
            <person name="Otillar R."/>
            <person name="Spatafora J.W."/>
            <person name="Yadav J.S."/>
            <person name="Aerts A."/>
            <person name="Benoit I."/>
            <person name="Boyd A."/>
            <person name="Carlson A."/>
            <person name="Copeland A."/>
            <person name="Coutinho P.M."/>
            <person name="de Vries R.P."/>
            <person name="Ferreira P."/>
            <person name="Findley K."/>
            <person name="Foster B."/>
            <person name="Gaskell J."/>
            <person name="Glotzer D."/>
            <person name="Gorecki P."/>
            <person name="Heitman J."/>
            <person name="Hesse C."/>
            <person name="Hori C."/>
            <person name="Igarashi K."/>
            <person name="Jurgens J.A."/>
            <person name="Kallen N."/>
            <person name="Kersten P."/>
            <person name="Kohler A."/>
            <person name="Kuees U."/>
            <person name="Kumar T.K.A."/>
            <person name="Kuo A."/>
            <person name="LaButti K."/>
            <person name="Larrondo L.F."/>
            <person name="Lindquist E."/>
            <person name="Ling A."/>
            <person name="Lombard V."/>
            <person name="Lucas S."/>
            <person name="Lundell T."/>
            <person name="Martin R."/>
            <person name="McLaughlin D.J."/>
            <person name="Morgenstern I."/>
            <person name="Morin E."/>
            <person name="Murat C."/>
            <person name="Nagy L.G."/>
            <person name="Nolan M."/>
            <person name="Ohm R.A."/>
            <person name="Patyshakuliyeva A."/>
            <person name="Rokas A."/>
            <person name="Ruiz-Duenas F.J."/>
            <person name="Sabat G."/>
            <person name="Salamov A."/>
            <person name="Samejima M."/>
            <person name="Schmutz J."/>
            <person name="Slot J.C."/>
            <person name="St John F."/>
            <person name="Stenlid J."/>
            <person name="Sun H."/>
            <person name="Sun S."/>
            <person name="Syed K."/>
            <person name="Tsang A."/>
            <person name="Wiebenga A."/>
            <person name="Young D."/>
            <person name="Pisabarro A."/>
            <person name="Eastwood D.C."/>
            <person name="Martin F."/>
            <person name="Cullen D."/>
            <person name="Grigoriev I.V."/>
            <person name="Hibbett D.S."/>
        </authorList>
    </citation>
    <scope>NUCLEOTIDE SEQUENCE [LARGE SCALE GENOMIC DNA]</scope>
    <source>
        <strain evidence="10 11">ATCC 11539</strain>
    </source>
</reference>
<evidence type="ECO:0000313" key="10">
    <source>
        <dbReference type="EMBL" id="EPQ61319.1"/>
    </source>
</evidence>
<dbReference type="GO" id="GO:0032259">
    <property type="term" value="P:methylation"/>
    <property type="evidence" value="ECO:0007669"/>
    <property type="project" value="UniProtKB-KW"/>
</dbReference>
<dbReference type="eggNOG" id="KOG1082">
    <property type="taxonomic scope" value="Eukaryota"/>
</dbReference>
<keyword evidence="4" id="KW-0808">Transferase</keyword>
<evidence type="ECO:0000256" key="5">
    <source>
        <dbReference type="ARBA" id="ARBA00022691"/>
    </source>
</evidence>
<dbReference type="AlphaFoldDB" id="S7S5N8"/>
<dbReference type="PANTHER" id="PTHR46223:SF3">
    <property type="entry name" value="HISTONE-LYSINE N-METHYLTRANSFERASE SET-23"/>
    <property type="match status" value="1"/>
</dbReference>
<accession>S7S5N8</accession>
<dbReference type="GeneID" id="19301179"/>
<dbReference type="Gene3D" id="2.170.270.10">
    <property type="entry name" value="SET domain"/>
    <property type="match status" value="1"/>
</dbReference>
<feature type="compositionally biased region" description="Low complexity" evidence="8">
    <location>
        <begin position="143"/>
        <end position="156"/>
    </location>
</feature>
<dbReference type="Proteomes" id="UP000030669">
    <property type="component" value="Unassembled WGS sequence"/>
</dbReference>
<evidence type="ECO:0000313" key="11">
    <source>
        <dbReference type="Proteomes" id="UP000030669"/>
    </source>
</evidence>
<keyword evidence="2" id="KW-0158">Chromosome</keyword>
<organism evidence="10 11">
    <name type="scientific">Gloeophyllum trabeum (strain ATCC 11539 / FP-39264 / Madison 617)</name>
    <name type="common">Brown rot fungus</name>
    <dbReference type="NCBI Taxonomy" id="670483"/>
    <lineage>
        <taxon>Eukaryota</taxon>
        <taxon>Fungi</taxon>
        <taxon>Dikarya</taxon>
        <taxon>Basidiomycota</taxon>
        <taxon>Agaricomycotina</taxon>
        <taxon>Agaricomycetes</taxon>
        <taxon>Gloeophyllales</taxon>
        <taxon>Gloeophyllaceae</taxon>
        <taxon>Gloeophyllum</taxon>
    </lineage>
</organism>
<dbReference type="GO" id="GO:0005694">
    <property type="term" value="C:chromosome"/>
    <property type="evidence" value="ECO:0007669"/>
    <property type="project" value="UniProtKB-SubCell"/>
</dbReference>
<evidence type="ECO:0000256" key="8">
    <source>
        <dbReference type="SAM" id="MobiDB-lite"/>
    </source>
</evidence>
<feature type="region of interest" description="Disordered" evidence="8">
    <location>
        <begin position="141"/>
        <end position="187"/>
    </location>
</feature>
<dbReference type="Pfam" id="PF05033">
    <property type="entry name" value="Pre-SET"/>
    <property type="match status" value="1"/>
</dbReference>
<dbReference type="GO" id="GO:0008270">
    <property type="term" value="F:zinc ion binding"/>
    <property type="evidence" value="ECO:0007669"/>
    <property type="project" value="InterPro"/>
</dbReference>
<dbReference type="PANTHER" id="PTHR46223">
    <property type="entry name" value="HISTONE-LYSINE N-METHYLTRANSFERASE SUV39H"/>
    <property type="match status" value="1"/>
</dbReference>
<dbReference type="InterPro" id="IPR046341">
    <property type="entry name" value="SET_dom_sf"/>
</dbReference>
<dbReference type="EMBL" id="KB469296">
    <property type="protein sequence ID" value="EPQ61319.1"/>
    <property type="molecule type" value="Genomic_DNA"/>
</dbReference>
<feature type="domain" description="Pre-SET" evidence="9">
    <location>
        <begin position="252"/>
        <end position="323"/>
    </location>
</feature>
<dbReference type="InterPro" id="IPR007728">
    <property type="entry name" value="Pre-SET_dom"/>
</dbReference>
<protein>
    <submittedName>
        <fullName evidence="10">SET domain-containing protein</fullName>
    </submittedName>
</protein>
<sequence length="409" mass="46440">MPKQTSSRSVPDLWKVSESEEEDFGDDTGEWPVDGVVGEEIDMLGVSRYEIRWRNWRRKDGTNTTWAKQMPDRPDLIEDWNTTQAKKRQKQADESLDVALEPLNILDIHNIKTAKRSQAVEEKVENSYSRGIARYDNWDAVESVPSCPGPSSSRRSSTMKSEDIYKNPSRASTAHSNTHSSTSAKDAQPIYSLKEKWNNSARKIGAARITITNEIDEEAEPQLVEGFKYLENRYSYPKDIRALMEESEPYFVFCQCKACADASVCACQGPSELVDADGDKTWAYTSEGLFAFNVPPGVEVIECNKFCACGKRQRCPNRVAQKPRDTPIDVFKTEDRGWGARATVDVPRGKVLGIYTGRVIPREDLEHLSHEHRGYTFNLDARENRGDDDSAEKYTVDAYSYGNWTRFIK</sequence>
<dbReference type="PROSITE" id="PS50867">
    <property type="entry name" value="PRE_SET"/>
    <property type="match status" value="1"/>
</dbReference>
<dbReference type="SUPFAM" id="SSF82199">
    <property type="entry name" value="SET domain"/>
    <property type="match status" value="1"/>
</dbReference>
<keyword evidence="5" id="KW-0949">S-adenosyl-L-methionine</keyword>
<dbReference type="OMA" id="MYLEREY"/>
<feature type="region of interest" description="Disordered" evidence="8">
    <location>
        <begin position="1"/>
        <end position="32"/>
    </location>
</feature>
<dbReference type="RefSeq" id="XP_007861512.1">
    <property type="nucleotide sequence ID" value="XM_007863321.1"/>
</dbReference>
<evidence type="ECO:0000256" key="3">
    <source>
        <dbReference type="ARBA" id="ARBA00022603"/>
    </source>
</evidence>
<evidence type="ECO:0000256" key="6">
    <source>
        <dbReference type="ARBA" id="ARBA00022723"/>
    </source>
</evidence>
<dbReference type="OrthoDB" id="308383at2759"/>
<evidence type="ECO:0000256" key="1">
    <source>
        <dbReference type="ARBA" id="ARBA00004286"/>
    </source>
</evidence>
<dbReference type="GO" id="GO:0005634">
    <property type="term" value="C:nucleus"/>
    <property type="evidence" value="ECO:0007669"/>
    <property type="project" value="InterPro"/>
</dbReference>